<evidence type="ECO:0000313" key="4">
    <source>
        <dbReference type="Proteomes" id="UP000231382"/>
    </source>
</evidence>
<proteinExistence type="predicted"/>
<evidence type="ECO:0000313" key="3">
    <source>
        <dbReference type="EMBL" id="PIS07674.1"/>
    </source>
</evidence>
<dbReference type="PANTHER" id="PTHR37938">
    <property type="entry name" value="BLL0215 PROTEIN"/>
    <property type="match status" value="1"/>
</dbReference>
<dbReference type="Pfam" id="PF03703">
    <property type="entry name" value="bPH_2"/>
    <property type="match status" value="1"/>
</dbReference>
<organism evidence="3 4">
    <name type="scientific">Candidatus Berkelbacteria bacterium CG10_big_fil_rev_8_21_14_0_10_43_13</name>
    <dbReference type="NCBI Taxonomy" id="1974514"/>
    <lineage>
        <taxon>Bacteria</taxon>
        <taxon>Candidatus Berkelbacteria</taxon>
    </lineage>
</organism>
<name>A0A2H0W6P2_9BACT</name>
<reference evidence="4" key="1">
    <citation type="submission" date="2017-09" db="EMBL/GenBank/DDBJ databases">
        <title>Depth-based differentiation of microbial function through sediment-hosted aquifers and enrichment of novel symbionts in the deep terrestrial subsurface.</title>
        <authorList>
            <person name="Probst A.J."/>
            <person name="Ladd B."/>
            <person name="Jarett J.K."/>
            <person name="Geller-Mcgrath D.E."/>
            <person name="Sieber C.M.K."/>
            <person name="Emerson J.B."/>
            <person name="Anantharaman K."/>
            <person name="Thomas B.C."/>
            <person name="Malmstrom R."/>
            <person name="Stieglmeier M."/>
            <person name="Klingl A."/>
            <person name="Woyke T."/>
            <person name="Ryan C.M."/>
            <person name="Banfield J.F."/>
        </authorList>
    </citation>
    <scope>NUCLEOTIDE SEQUENCE [LARGE SCALE GENOMIC DNA]</scope>
</reference>
<feature type="transmembrane region" description="Helical" evidence="1">
    <location>
        <begin position="57"/>
        <end position="79"/>
    </location>
</feature>
<dbReference type="InterPro" id="IPR005182">
    <property type="entry name" value="YdbS-like_PH"/>
</dbReference>
<evidence type="ECO:0000259" key="2">
    <source>
        <dbReference type="Pfam" id="PF03703"/>
    </source>
</evidence>
<feature type="domain" description="YdbS-like PH" evidence="2">
    <location>
        <begin position="92"/>
        <end position="165"/>
    </location>
</feature>
<dbReference type="PANTHER" id="PTHR37938:SF1">
    <property type="entry name" value="BLL0215 PROTEIN"/>
    <property type="match status" value="1"/>
</dbReference>
<dbReference type="AlphaFoldDB" id="A0A2H0W6P2"/>
<sequence length="258" mass="29857">MAIEEKKYFPSQTEDEEIFLLIRRHWFDYMIFVFVAFLILILTIGIAWYLVVNQGNLSQVTAVFLIITDSVLILLLLAVELYGFVNHYLDVYIVTNQRLVEITQNGFFNRDISELQIRQVQDVSAHVDGIFRTLLHFGDVYIQTAGERENFTFSNIPHPYTVSKQIIDLHEMALESGEEDSDSEVKKYNEDELEKGLEIEEVEQAAKDLINDPSKTVRRVQGVYIPKKNTTAIESFSKTDDVQLHELEEGKEEKISDK</sequence>
<keyword evidence="1" id="KW-0472">Membrane</keyword>
<feature type="transmembrane region" description="Helical" evidence="1">
    <location>
        <begin position="29"/>
        <end position="51"/>
    </location>
</feature>
<dbReference type="EMBL" id="PEZW01000016">
    <property type="protein sequence ID" value="PIS07674.1"/>
    <property type="molecule type" value="Genomic_DNA"/>
</dbReference>
<protein>
    <recommendedName>
        <fullName evidence="2">YdbS-like PH domain-containing protein</fullName>
    </recommendedName>
</protein>
<dbReference type="Proteomes" id="UP000231382">
    <property type="component" value="Unassembled WGS sequence"/>
</dbReference>
<comment type="caution">
    <text evidence="3">The sequence shown here is derived from an EMBL/GenBank/DDBJ whole genome shotgun (WGS) entry which is preliminary data.</text>
</comment>
<keyword evidence="1" id="KW-1133">Transmembrane helix</keyword>
<keyword evidence="1" id="KW-0812">Transmembrane</keyword>
<gene>
    <name evidence="3" type="ORF">COT78_02230</name>
</gene>
<evidence type="ECO:0000256" key="1">
    <source>
        <dbReference type="SAM" id="Phobius"/>
    </source>
</evidence>
<accession>A0A2H0W6P2</accession>